<dbReference type="OrthoDB" id="9815750at2"/>
<feature type="domain" description="Histidine kinase" evidence="15">
    <location>
        <begin position="211"/>
        <end position="419"/>
    </location>
</feature>
<evidence type="ECO:0000256" key="1">
    <source>
        <dbReference type="ARBA" id="ARBA00000085"/>
    </source>
</evidence>
<evidence type="ECO:0000313" key="16">
    <source>
        <dbReference type="EMBL" id="AJD90759.1"/>
    </source>
</evidence>
<keyword evidence="4" id="KW-1003">Cell membrane</keyword>
<dbReference type="GO" id="GO:0005886">
    <property type="term" value="C:plasma membrane"/>
    <property type="evidence" value="ECO:0007669"/>
    <property type="project" value="UniProtKB-SubCell"/>
</dbReference>
<dbReference type="Pfam" id="PF02518">
    <property type="entry name" value="HATPase_c"/>
    <property type="match status" value="1"/>
</dbReference>
<evidence type="ECO:0000313" key="17">
    <source>
        <dbReference type="Proteomes" id="UP000031449"/>
    </source>
</evidence>
<name>A0A0B5ARR5_9BACL</name>
<evidence type="ECO:0000259" key="15">
    <source>
        <dbReference type="PROSITE" id="PS50109"/>
    </source>
</evidence>
<comment type="catalytic activity">
    <reaction evidence="1">
        <text>ATP + protein L-histidine = ADP + protein N-phospho-L-histidine.</text>
        <dbReference type="EC" id="2.7.13.3"/>
    </reaction>
</comment>
<organism evidence="16 17">
    <name type="scientific">Jeotgalibacillus malaysiensis</name>
    <dbReference type="NCBI Taxonomy" id="1508404"/>
    <lineage>
        <taxon>Bacteria</taxon>
        <taxon>Bacillati</taxon>
        <taxon>Bacillota</taxon>
        <taxon>Bacilli</taxon>
        <taxon>Bacillales</taxon>
        <taxon>Caryophanaceae</taxon>
        <taxon>Jeotgalibacillus</taxon>
    </lineage>
</organism>
<evidence type="ECO:0000256" key="4">
    <source>
        <dbReference type="ARBA" id="ARBA00022475"/>
    </source>
</evidence>
<comment type="subcellular location">
    <subcellularLocation>
        <location evidence="2">Cell membrane</location>
        <topology evidence="2">Multi-pass membrane protein</topology>
    </subcellularLocation>
</comment>
<evidence type="ECO:0000256" key="14">
    <source>
        <dbReference type="SAM" id="Phobius"/>
    </source>
</evidence>
<dbReference type="PRINTS" id="PR00344">
    <property type="entry name" value="BCTRLSENSOR"/>
</dbReference>
<feature type="transmembrane region" description="Helical" evidence="14">
    <location>
        <begin position="134"/>
        <end position="156"/>
    </location>
</feature>
<evidence type="ECO:0000256" key="12">
    <source>
        <dbReference type="ARBA" id="ARBA00023012"/>
    </source>
</evidence>
<dbReference type="SUPFAM" id="SSF47384">
    <property type="entry name" value="Homodimeric domain of signal transducing histidine kinase"/>
    <property type="match status" value="1"/>
</dbReference>
<proteinExistence type="predicted"/>
<evidence type="ECO:0000256" key="2">
    <source>
        <dbReference type="ARBA" id="ARBA00004651"/>
    </source>
</evidence>
<dbReference type="InterPro" id="IPR011620">
    <property type="entry name" value="Sig_transdc_His_kinase_LytS_TM"/>
</dbReference>
<dbReference type="InterPro" id="IPR036890">
    <property type="entry name" value="HATPase_C_sf"/>
</dbReference>
<feature type="transmembrane region" description="Helical" evidence="14">
    <location>
        <begin position="162"/>
        <end position="183"/>
    </location>
</feature>
<dbReference type="Gene3D" id="1.10.287.130">
    <property type="match status" value="1"/>
</dbReference>
<feature type="transmembrane region" description="Helical" evidence="14">
    <location>
        <begin position="41"/>
        <end position="60"/>
    </location>
</feature>
<dbReference type="PANTHER" id="PTHR43065:SF46">
    <property type="entry name" value="C4-DICARBOXYLATE TRANSPORT SENSOR PROTEIN DCTB"/>
    <property type="match status" value="1"/>
</dbReference>
<evidence type="ECO:0000256" key="10">
    <source>
        <dbReference type="ARBA" id="ARBA00022840"/>
    </source>
</evidence>
<dbReference type="HOGENOM" id="CLU_000445_89_1_9"/>
<dbReference type="Proteomes" id="UP000031449">
    <property type="component" value="Chromosome"/>
</dbReference>
<keyword evidence="7 14" id="KW-0812">Transmembrane</keyword>
<sequence length="421" mass="47313">MDVLTKDLLVNFLLMILPLLFIQIVYFYSYRNRLQKKESKFAAIFPAISILLCLSFPFTINEGFLWDLRAVPIVLGTLYGGYRMGIFLTAVALISRAALGGDGVLVSTITLLLIWILYLAFMKQFQRSKVPGKIMIGTLLVSFLVLCNLTLSYLIFNVLMPLDVWVTFTIINIVGLIVAMILWEIIRTNFLILNDLIRAEKLSVVSHLAASISHEVRNPLTVSRGFIQMALQDRGQDERQDYYLYTALKEIDHATDIINDYLTFAKPASDQQDIIRIKEELTHSVNVIQPLANMNHVDIHLHDQLPENALLLAEKKQFQQSLINIFKNGIEAMPDGGVLTISISSDSKGYVLCVADQGHGMSDEEVNRLGEPYFSTKEKGTGLGLMVSYSIIKAIGGSVKVSSVKNHGTTFEIFLPVYRER</sequence>
<dbReference type="CDD" id="cd00082">
    <property type="entry name" value="HisKA"/>
    <property type="match status" value="1"/>
</dbReference>
<evidence type="ECO:0000256" key="7">
    <source>
        <dbReference type="ARBA" id="ARBA00022692"/>
    </source>
</evidence>
<dbReference type="STRING" id="1508404.JMA_14420"/>
<evidence type="ECO:0000256" key="11">
    <source>
        <dbReference type="ARBA" id="ARBA00022989"/>
    </source>
</evidence>
<keyword evidence="12" id="KW-0902">Two-component regulatory system</keyword>
<dbReference type="EMBL" id="CP009416">
    <property type="protein sequence ID" value="AJD90759.1"/>
    <property type="molecule type" value="Genomic_DNA"/>
</dbReference>
<dbReference type="BioCyc" id="JESP1508404:G14D9-10697-MONOMER"/>
<dbReference type="InterPro" id="IPR036097">
    <property type="entry name" value="HisK_dim/P_sf"/>
</dbReference>
<gene>
    <name evidence="16" type="ORF">JMA_14420</name>
</gene>
<evidence type="ECO:0000256" key="13">
    <source>
        <dbReference type="ARBA" id="ARBA00023136"/>
    </source>
</evidence>
<dbReference type="InterPro" id="IPR004358">
    <property type="entry name" value="Sig_transdc_His_kin-like_C"/>
</dbReference>
<dbReference type="SMART" id="SM00387">
    <property type="entry name" value="HATPase_c"/>
    <property type="match status" value="1"/>
</dbReference>
<evidence type="ECO:0000256" key="8">
    <source>
        <dbReference type="ARBA" id="ARBA00022741"/>
    </source>
</evidence>
<keyword evidence="8" id="KW-0547">Nucleotide-binding</keyword>
<dbReference type="Gene3D" id="3.30.565.10">
    <property type="entry name" value="Histidine kinase-like ATPase, C-terminal domain"/>
    <property type="match status" value="1"/>
</dbReference>
<keyword evidence="6 16" id="KW-0808">Transferase</keyword>
<dbReference type="GO" id="GO:0000155">
    <property type="term" value="F:phosphorelay sensor kinase activity"/>
    <property type="evidence" value="ECO:0007669"/>
    <property type="project" value="InterPro"/>
</dbReference>
<evidence type="ECO:0000256" key="9">
    <source>
        <dbReference type="ARBA" id="ARBA00022777"/>
    </source>
</evidence>
<dbReference type="GO" id="GO:0071555">
    <property type="term" value="P:cell wall organization"/>
    <property type="evidence" value="ECO:0007669"/>
    <property type="project" value="InterPro"/>
</dbReference>
<dbReference type="Pfam" id="PF07694">
    <property type="entry name" value="5TM-5TMR_LYT"/>
    <property type="match status" value="1"/>
</dbReference>
<feature type="transmembrane region" description="Helical" evidence="14">
    <location>
        <begin position="103"/>
        <end position="122"/>
    </location>
</feature>
<dbReference type="GO" id="GO:0005524">
    <property type="term" value="F:ATP binding"/>
    <property type="evidence" value="ECO:0007669"/>
    <property type="project" value="UniProtKB-KW"/>
</dbReference>
<reference evidence="16 17" key="1">
    <citation type="submission" date="2014-08" db="EMBL/GenBank/DDBJ databases">
        <title>Complete genome of a marine bacteria Jeotgalibacillus malaysiensis.</title>
        <authorList>
            <person name="Yaakop A.S."/>
            <person name="Chan K.-G."/>
            <person name="Goh K.M."/>
        </authorList>
    </citation>
    <scope>NUCLEOTIDE SEQUENCE [LARGE SCALE GENOMIC DNA]</scope>
    <source>
        <strain evidence="16 17">D5</strain>
    </source>
</reference>
<evidence type="ECO:0000256" key="5">
    <source>
        <dbReference type="ARBA" id="ARBA00022553"/>
    </source>
</evidence>
<feature type="transmembrane region" description="Helical" evidence="14">
    <location>
        <begin position="12"/>
        <end position="29"/>
    </location>
</feature>
<keyword evidence="5" id="KW-0597">Phosphoprotein</keyword>
<protein>
    <recommendedName>
        <fullName evidence="3">histidine kinase</fullName>
        <ecNumber evidence="3">2.7.13.3</ecNumber>
    </recommendedName>
</protein>
<evidence type="ECO:0000256" key="6">
    <source>
        <dbReference type="ARBA" id="ARBA00022679"/>
    </source>
</evidence>
<dbReference type="SMART" id="SM00388">
    <property type="entry name" value="HisKA"/>
    <property type="match status" value="1"/>
</dbReference>
<dbReference type="InterPro" id="IPR005467">
    <property type="entry name" value="His_kinase_dom"/>
</dbReference>
<dbReference type="EC" id="2.7.13.3" evidence="3"/>
<keyword evidence="17" id="KW-1185">Reference proteome</keyword>
<dbReference type="PROSITE" id="PS50109">
    <property type="entry name" value="HIS_KIN"/>
    <property type="match status" value="1"/>
</dbReference>
<keyword evidence="10" id="KW-0067">ATP-binding</keyword>
<dbReference type="InterPro" id="IPR003594">
    <property type="entry name" value="HATPase_dom"/>
</dbReference>
<dbReference type="KEGG" id="jeo:JMA_14420"/>
<keyword evidence="13 14" id="KW-0472">Membrane</keyword>
<dbReference type="Pfam" id="PF00512">
    <property type="entry name" value="HisKA"/>
    <property type="match status" value="1"/>
</dbReference>
<keyword evidence="9 16" id="KW-0418">Kinase</keyword>
<dbReference type="PANTHER" id="PTHR43065">
    <property type="entry name" value="SENSOR HISTIDINE KINASE"/>
    <property type="match status" value="1"/>
</dbReference>
<dbReference type="InterPro" id="IPR003661">
    <property type="entry name" value="HisK_dim/P_dom"/>
</dbReference>
<dbReference type="AlphaFoldDB" id="A0A0B5ARR5"/>
<accession>A0A0B5ARR5</accession>
<evidence type="ECO:0000256" key="3">
    <source>
        <dbReference type="ARBA" id="ARBA00012438"/>
    </source>
</evidence>
<keyword evidence="11 14" id="KW-1133">Transmembrane helix</keyword>
<dbReference type="SUPFAM" id="SSF55874">
    <property type="entry name" value="ATPase domain of HSP90 chaperone/DNA topoisomerase II/histidine kinase"/>
    <property type="match status" value="1"/>
</dbReference>